<comment type="caution">
    <text evidence="1">The sequence shown here is derived from an EMBL/GenBank/DDBJ whole genome shotgun (WGS) entry which is preliminary data.</text>
</comment>
<evidence type="ECO:0000313" key="1">
    <source>
        <dbReference type="EMBL" id="MEQ2315690.1"/>
    </source>
</evidence>
<protein>
    <submittedName>
        <fullName evidence="1">Uncharacterized protein</fullName>
    </submittedName>
</protein>
<accession>A0ABV1ABX4</accession>
<proteinExistence type="predicted"/>
<dbReference type="EMBL" id="JAHRIP010087072">
    <property type="protein sequence ID" value="MEQ2315690.1"/>
    <property type="molecule type" value="Genomic_DNA"/>
</dbReference>
<dbReference type="Proteomes" id="UP001469553">
    <property type="component" value="Unassembled WGS sequence"/>
</dbReference>
<keyword evidence="2" id="KW-1185">Reference proteome</keyword>
<name>A0ABV1ABX4_9TELE</name>
<organism evidence="1 2">
    <name type="scientific">Ameca splendens</name>
    <dbReference type="NCBI Taxonomy" id="208324"/>
    <lineage>
        <taxon>Eukaryota</taxon>
        <taxon>Metazoa</taxon>
        <taxon>Chordata</taxon>
        <taxon>Craniata</taxon>
        <taxon>Vertebrata</taxon>
        <taxon>Euteleostomi</taxon>
        <taxon>Actinopterygii</taxon>
        <taxon>Neopterygii</taxon>
        <taxon>Teleostei</taxon>
        <taxon>Neoteleostei</taxon>
        <taxon>Acanthomorphata</taxon>
        <taxon>Ovalentaria</taxon>
        <taxon>Atherinomorphae</taxon>
        <taxon>Cyprinodontiformes</taxon>
        <taxon>Goodeidae</taxon>
        <taxon>Ameca</taxon>
    </lineage>
</organism>
<sequence>MRTLSTLLQASQDSPAMAVLHSHLLPGSQPLSLVDPILPATAVSCTRFPNKVLLNVFLLLRIFSACGSSQPSTL</sequence>
<reference evidence="1 2" key="1">
    <citation type="submission" date="2021-06" db="EMBL/GenBank/DDBJ databases">
        <authorList>
            <person name="Palmer J.M."/>
        </authorList>
    </citation>
    <scope>NUCLEOTIDE SEQUENCE [LARGE SCALE GENOMIC DNA]</scope>
    <source>
        <strain evidence="1 2">AS_MEX2019</strain>
        <tissue evidence="1">Muscle</tissue>
    </source>
</reference>
<gene>
    <name evidence="1" type="ORF">AMECASPLE_025030</name>
</gene>
<evidence type="ECO:0000313" key="2">
    <source>
        <dbReference type="Proteomes" id="UP001469553"/>
    </source>
</evidence>